<sequence length="244" mass="27783">MRIAALDDDIDQLDLIKSTLKAMNHHCHVFTDGAALVNELRRESFDLLVLDWELPDMSGLDIVRWVRANVREHIPILFVTNRRDERDIVEGLMLGADDFMSKPVGVGELTARVRALLRRSYAQVRTEEEIWGRYRFVPALTQLEINGKPLQLTQREFDLALFLFRNSGRLISRGHMLETIWKTNNPVGTELMSRSLDTHISRVRTVLGLRPENGFRLTAVYGQGYRLEAVPDLGADIGKMACAA</sequence>
<dbReference type="CDD" id="cd17574">
    <property type="entry name" value="REC_OmpR"/>
    <property type="match status" value="1"/>
</dbReference>
<dbReference type="InterPro" id="IPR001867">
    <property type="entry name" value="OmpR/PhoB-type_DNA-bd"/>
</dbReference>
<feature type="modified residue" description="4-aspartylphosphate" evidence="4">
    <location>
        <position position="51"/>
    </location>
</feature>
<evidence type="ECO:0000256" key="4">
    <source>
        <dbReference type="PROSITE-ProRule" id="PRU00169"/>
    </source>
</evidence>
<dbReference type="GO" id="GO:0032993">
    <property type="term" value="C:protein-DNA complex"/>
    <property type="evidence" value="ECO:0007669"/>
    <property type="project" value="TreeGrafter"/>
</dbReference>
<dbReference type="InterPro" id="IPR001789">
    <property type="entry name" value="Sig_transdc_resp-reg_receiver"/>
</dbReference>
<dbReference type="GO" id="GO:0006355">
    <property type="term" value="P:regulation of DNA-templated transcription"/>
    <property type="evidence" value="ECO:0007669"/>
    <property type="project" value="InterPro"/>
</dbReference>
<keyword evidence="2" id="KW-0902">Two-component regulatory system</keyword>
<dbReference type="GO" id="GO:0005829">
    <property type="term" value="C:cytosol"/>
    <property type="evidence" value="ECO:0007669"/>
    <property type="project" value="TreeGrafter"/>
</dbReference>
<dbReference type="Gene3D" id="3.40.50.2300">
    <property type="match status" value="1"/>
</dbReference>
<dbReference type="Gene3D" id="1.10.10.10">
    <property type="entry name" value="Winged helix-like DNA-binding domain superfamily/Winged helix DNA-binding domain"/>
    <property type="match status" value="1"/>
</dbReference>
<evidence type="ECO:0000256" key="1">
    <source>
        <dbReference type="ARBA" id="ARBA00022553"/>
    </source>
</evidence>
<dbReference type="RefSeq" id="WP_157611842.1">
    <property type="nucleotide sequence ID" value="NZ_CP046622.1"/>
</dbReference>
<gene>
    <name evidence="8" type="ORF">GOQ09_03165</name>
</gene>
<dbReference type="InterPro" id="IPR039420">
    <property type="entry name" value="WalR-like"/>
</dbReference>
<dbReference type="PROSITE" id="PS51755">
    <property type="entry name" value="OMPR_PHOB"/>
    <property type="match status" value="1"/>
</dbReference>
<dbReference type="GO" id="GO:0000976">
    <property type="term" value="F:transcription cis-regulatory region binding"/>
    <property type="evidence" value="ECO:0007669"/>
    <property type="project" value="TreeGrafter"/>
</dbReference>
<keyword evidence="3 5" id="KW-0238">DNA-binding</keyword>
<evidence type="ECO:0000256" key="5">
    <source>
        <dbReference type="PROSITE-ProRule" id="PRU01091"/>
    </source>
</evidence>
<dbReference type="Pfam" id="PF00486">
    <property type="entry name" value="Trans_reg_C"/>
    <property type="match status" value="1"/>
</dbReference>
<proteinExistence type="predicted"/>
<protein>
    <submittedName>
        <fullName evidence="8">Response regulator</fullName>
    </submittedName>
</protein>
<dbReference type="SMART" id="SM00862">
    <property type="entry name" value="Trans_reg_C"/>
    <property type="match status" value="1"/>
</dbReference>
<dbReference type="PROSITE" id="PS50110">
    <property type="entry name" value="RESPONSE_REGULATORY"/>
    <property type="match status" value="1"/>
</dbReference>
<evidence type="ECO:0000313" key="8">
    <source>
        <dbReference type="EMBL" id="QGW80648.1"/>
    </source>
</evidence>
<dbReference type="InterPro" id="IPR011006">
    <property type="entry name" value="CheY-like_superfamily"/>
</dbReference>
<feature type="domain" description="OmpR/PhoB-type" evidence="7">
    <location>
        <begin position="126"/>
        <end position="229"/>
    </location>
</feature>
<evidence type="ECO:0000313" key="9">
    <source>
        <dbReference type="Proteomes" id="UP000425817"/>
    </source>
</evidence>
<dbReference type="Gene3D" id="6.10.250.690">
    <property type="match status" value="1"/>
</dbReference>
<dbReference type="SUPFAM" id="SSF52172">
    <property type="entry name" value="CheY-like"/>
    <property type="match status" value="1"/>
</dbReference>
<dbReference type="Pfam" id="PF00072">
    <property type="entry name" value="Response_reg"/>
    <property type="match status" value="1"/>
</dbReference>
<feature type="domain" description="Response regulatory" evidence="6">
    <location>
        <begin position="2"/>
        <end position="117"/>
    </location>
</feature>
<name>A0A6I6HEU8_VARPD</name>
<dbReference type="PANTHER" id="PTHR48111">
    <property type="entry name" value="REGULATOR OF RPOS"/>
    <property type="match status" value="1"/>
</dbReference>
<evidence type="ECO:0000256" key="3">
    <source>
        <dbReference type="ARBA" id="ARBA00023125"/>
    </source>
</evidence>
<dbReference type="PANTHER" id="PTHR48111:SF40">
    <property type="entry name" value="PHOSPHATE REGULON TRANSCRIPTIONAL REGULATORY PROTEIN PHOB"/>
    <property type="match status" value="1"/>
</dbReference>
<accession>A0A6I6HEU8</accession>
<feature type="DNA-binding region" description="OmpR/PhoB-type" evidence="5">
    <location>
        <begin position="126"/>
        <end position="229"/>
    </location>
</feature>
<dbReference type="OrthoDB" id="9802426at2"/>
<dbReference type="CDD" id="cd00383">
    <property type="entry name" value="trans_reg_C"/>
    <property type="match status" value="1"/>
</dbReference>
<dbReference type="GO" id="GO:0000156">
    <property type="term" value="F:phosphorelay response regulator activity"/>
    <property type="evidence" value="ECO:0007669"/>
    <property type="project" value="TreeGrafter"/>
</dbReference>
<evidence type="ECO:0000256" key="2">
    <source>
        <dbReference type="ARBA" id="ARBA00023012"/>
    </source>
</evidence>
<dbReference type="Proteomes" id="UP000425817">
    <property type="component" value="Chromosome"/>
</dbReference>
<dbReference type="InterPro" id="IPR036388">
    <property type="entry name" value="WH-like_DNA-bd_sf"/>
</dbReference>
<keyword evidence="1 4" id="KW-0597">Phosphoprotein</keyword>
<evidence type="ECO:0000259" key="7">
    <source>
        <dbReference type="PROSITE" id="PS51755"/>
    </source>
</evidence>
<evidence type="ECO:0000259" key="6">
    <source>
        <dbReference type="PROSITE" id="PS50110"/>
    </source>
</evidence>
<dbReference type="EMBL" id="CP046622">
    <property type="protein sequence ID" value="QGW80648.1"/>
    <property type="molecule type" value="Genomic_DNA"/>
</dbReference>
<reference evidence="8 9" key="1">
    <citation type="submission" date="2019-12" db="EMBL/GenBank/DDBJ databases">
        <title>Hybrid Genome Assemblies of two High G+C Isolates from Undergraduate Microbiology Courses.</title>
        <authorList>
            <person name="Ne Ville C.J."/>
            <person name="Enright D."/>
            <person name="Hernandez I."/>
            <person name="Dodsworth J."/>
            <person name="Orwin P.M."/>
        </authorList>
    </citation>
    <scope>NUCLEOTIDE SEQUENCE [LARGE SCALE GENOMIC DNA]</scope>
    <source>
        <strain evidence="8 9">CSUSB</strain>
    </source>
</reference>
<dbReference type="SMART" id="SM00448">
    <property type="entry name" value="REC"/>
    <property type="match status" value="1"/>
</dbReference>
<organism evidence="8 9">
    <name type="scientific">Variovorax paradoxus</name>
    <dbReference type="NCBI Taxonomy" id="34073"/>
    <lineage>
        <taxon>Bacteria</taxon>
        <taxon>Pseudomonadati</taxon>
        <taxon>Pseudomonadota</taxon>
        <taxon>Betaproteobacteria</taxon>
        <taxon>Burkholderiales</taxon>
        <taxon>Comamonadaceae</taxon>
        <taxon>Variovorax</taxon>
    </lineage>
</organism>
<dbReference type="AlphaFoldDB" id="A0A6I6HEU8"/>